<keyword evidence="1" id="KW-0812">Transmembrane</keyword>
<feature type="transmembrane region" description="Helical" evidence="1">
    <location>
        <begin position="85"/>
        <end position="105"/>
    </location>
</feature>
<keyword evidence="4" id="KW-1185">Reference proteome</keyword>
<evidence type="ECO:0000313" key="3">
    <source>
        <dbReference type="EMBL" id="MEW9502957.1"/>
    </source>
</evidence>
<feature type="transmembrane region" description="Helical" evidence="1">
    <location>
        <begin position="125"/>
        <end position="144"/>
    </location>
</feature>
<protein>
    <submittedName>
        <fullName evidence="3">CPBP family intramembrane glutamic endopeptidase</fullName>
        <ecNumber evidence="3">3.4.-.-</ecNumber>
    </submittedName>
</protein>
<gene>
    <name evidence="3" type="ORF">AB1471_14270</name>
</gene>
<dbReference type="Proteomes" id="UP001556040">
    <property type="component" value="Unassembled WGS sequence"/>
</dbReference>
<keyword evidence="3" id="KW-0378">Hydrolase</keyword>
<accession>A0ABV3Q6J3</accession>
<dbReference type="PANTHER" id="PTHR36435">
    <property type="entry name" value="SLR1288 PROTEIN"/>
    <property type="match status" value="1"/>
</dbReference>
<feature type="transmembrane region" description="Helical" evidence="1">
    <location>
        <begin position="205"/>
        <end position="225"/>
    </location>
</feature>
<comment type="caution">
    <text evidence="3">The sequence shown here is derived from an EMBL/GenBank/DDBJ whole genome shotgun (WGS) entry which is preliminary data.</text>
</comment>
<sequence>MKENRWTWKEFIVLVSMAMIFVPLVIDWQLASWLDAVMQNDLYKGTLIGLILAILFTGSTYFIALRPHGYSWQAIGVGSVKKSQWKTIVFWTIIYIFVGLLYVIILEVIGFGSANAKTEAAEANLTLFGFMIGFLSAAVISPIYEELFYRGFIYTWLRSRLGIRSSMLISSLIFTLAHIPTYNTLVLNFLDGMVFAWVYEKTGSIVSSMVVHAVLNGITVVLIFLF</sequence>
<proteinExistence type="predicted"/>
<dbReference type="RefSeq" id="WP_367780444.1">
    <property type="nucleotide sequence ID" value="NZ_JBFMIA010000019.1"/>
</dbReference>
<feature type="transmembrane region" description="Helical" evidence="1">
    <location>
        <begin position="12"/>
        <end position="30"/>
    </location>
</feature>
<dbReference type="EC" id="3.4.-.-" evidence="3"/>
<reference evidence="3 4" key="1">
    <citation type="journal article" date="1979" name="Int. J. Syst. Evol. Microbiol.">
        <title>Bacillus globisporus subsp. marinus subsp. nov.</title>
        <authorList>
            <person name="Liu H."/>
        </authorList>
    </citation>
    <scope>NUCLEOTIDE SEQUENCE [LARGE SCALE GENOMIC DNA]</scope>
    <source>
        <strain evidence="3 4">DSM 1297</strain>
    </source>
</reference>
<name>A0ABV3Q6J3_9BACL</name>
<feature type="domain" description="CAAX prenyl protease 2/Lysostaphin resistance protein A-like" evidence="2">
    <location>
        <begin position="130"/>
        <end position="217"/>
    </location>
</feature>
<dbReference type="PANTHER" id="PTHR36435:SF1">
    <property type="entry name" value="CAAX AMINO TERMINAL PROTEASE FAMILY PROTEIN"/>
    <property type="match status" value="1"/>
</dbReference>
<dbReference type="GO" id="GO:0016787">
    <property type="term" value="F:hydrolase activity"/>
    <property type="evidence" value="ECO:0007669"/>
    <property type="project" value="UniProtKB-KW"/>
</dbReference>
<dbReference type="EMBL" id="JBFMIA010000019">
    <property type="protein sequence ID" value="MEW9502957.1"/>
    <property type="molecule type" value="Genomic_DNA"/>
</dbReference>
<evidence type="ECO:0000256" key="1">
    <source>
        <dbReference type="SAM" id="Phobius"/>
    </source>
</evidence>
<dbReference type="InterPro" id="IPR003675">
    <property type="entry name" value="Rce1/LyrA-like_dom"/>
</dbReference>
<evidence type="ECO:0000313" key="4">
    <source>
        <dbReference type="Proteomes" id="UP001556040"/>
    </source>
</evidence>
<dbReference type="InterPro" id="IPR052710">
    <property type="entry name" value="CAAX_protease"/>
</dbReference>
<organism evidence="3 4">
    <name type="scientific">Jeotgalibacillus marinus</name>
    <dbReference type="NCBI Taxonomy" id="86667"/>
    <lineage>
        <taxon>Bacteria</taxon>
        <taxon>Bacillati</taxon>
        <taxon>Bacillota</taxon>
        <taxon>Bacilli</taxon>
        <taxon>Bacillales</taxon>
        <taxon>Caryophanaceae</taxon>
        <taxon>Jeotgalibacillus</taxon>
    </lineage>
</organism>
<feature type="transmembrane region" description="Helical" evidence="1">
    <location>
        <begin position="165"/>
        <end position="185"/>
    </location>
</feature>
<dbReference type="Pfam" id="PF02517">
    <property type="entry name" value="Rce1-like"/>
    <property type="match status" value="1"/>
</dbReference>
<feature type="transmembrane region" description="Helical" evidence="1">
    <location>
        <begin position="42"/>
        <end position="64"/>
    </location>
</feature>
<keyword evidence="1" id="KW-1133">Transmembrane helix</keyword>
<evidence type="ECO:0000259" key="2">
    <source>
        <dbReference type="Pfam" id="PF02517"/>
    </source>
</evidence>
<keyword evidence="1" id="KW-0472">Membrane</keyword>